<proteinExistence type="predicted"/>
<dbReference type="OrthoDB" id="9814129at2"/>
<dbReference type="Proteomes" id="UP000031135">
    <property type="component" value="Chromosome"/>
</dbReference>
<dbReference type="InterPro" id="IPR011990">
    <property type="entry name" value="TPR-like_helical_dom_sf"/>
</dbReference>
<evidence type="ECO:0000313" key="3">
    <source>
        <dbReference type="Proteomes" id="UP000031135"/>
    </source>
</evidence>
<name>A0A0A8HCF7_9BACT</name>
<dbReference type="SUPFAM" id="SSF48452">
    <property type="entry name" value="TPR-like"/>
    <property type="match status" value="2"/>
</dbReference>
<dbReference type="Gene3D" id="3.40.50.2000">
    <property type="entry name" value="Glycogen Phosphorylase B"/>
    <property type="match status" value="1"/>
</dbReference>
<dbReference type="EMBL" id="CP007772">
    <property type="protein sequence ID" value="AJC90574.1"/>
    <property type="molecule type" value="Genomic_DNA"/>
</dbReference>
<dbReference type="InterPro" id="IPR019734">
    <property type="entry name" value="TPR_rpt"/>
</dbReference>
<keyword evidence="1" id="KW-0802">TPR repeat</keyword>
<feature type="repeat" description="TPR" evidence="1">
    <location>
        <begin position="241"/>
        <end position="274"/>
    </location>
</feature>
<dbReference type="Gene3D" id="1.25.40.10">
    <property type="entry name" value="Tetratricopeptide repeat domain"/>
    <property type="match status" value="2"/>
</dbReference>
<sequence length="587" mass="68980">MLDKILYYYFNENYRKCLEYSEAYLNQDPKNALEYAMMSSFKLGDLINALHYARQIFNLYPTSFYGLMYAKALLFHGYFEDSVKLLQELLKRKDDLFDELSLELAYAYQSIGNLVEAEKLYQVALEKDLYNLDLWKNYAELYFKSNFTKALQAHEELYKFAQVMIEKLQNGELVEKNHIHSANLQDRLQKKTQENLTIVKINEYLNTQILPQKAYLLFKLLRLEESLNLFAYLCKFNQNNAQFWQNYAKALELSSNYQGAYNAYQKALSLHSHATYQFDLAYLLMRMGESDNFEEGKRVYESRLFYAHNETFSPYHYNKTIQAFNKEGVQAFKDKMILVFCEQGFGDTIMYARCLEKLCQIASKVLFAPQSAMYEMFKNQIKEINKNSKAFLNLKVLKDFPKDFDYAMPICSLPLLCDIKLDEIPRLKTPLISLEKPNNIKKKIGIFWFTPNAAHSDLLRNVELEFLLNALKDLDCEIVSFQVENVGYFNLPDIVENRGEGLKNWEDTLNHLKDIDCVVSIDSAIAHLALALDIPTTVLLAPRFDWRWGKFENPKSYFWSKANLLTFSNEENTKEELQKWIKKQFNV</sequence>
<dbReference type="AlphaFoldDB" id="A0A0A8HCF7"/>
<evidence type="ECO:0000313" key="2">
    <source>
        <dbReference type="EMBL" id="AJC90574.1"/>
    </source>
</evidence>
<reference evidence="2 3" key="1">
    <citation type="journal article" date="2014" name="Genome Biol. Evol.">
        <title>Comparative Genomics of the Campylobacter lari Group.</title>
        <authorList>
            <person name="Miller W.G."/>
            <person name="Yee E."/>
            <person name="Chapman M.H."/>
            <person name="Smith T.P."/>
            <person name="Bono J.L."/>
            <person name="Huynh S."/>
            <person name="Parker C.T."/>
            <person name="Vandamme P."/>
            <person name="Luong K."/>
            <person name="Korlach J."/>
        </authorList>
    </citation>
    <scope>NUCLEOTIDE SEQUENCE [LARGE SCALE GENOMIC DNA]</scope>
    <source>
        <strain evidence="2 3">LMG 24374</strain>
    </source>
</reference>
<organism evidence="2 3">
    <name type="scientific">Campylobacter subantarcticus LMG 24374</name>
    <dbReference type="NCBI Taxonomy" id="1388751"/>
    <lineage>
        <taxon>Bacteria</taxon>
        <taxon>Pseudomonadati</taxon>
        <taxon>Campylobacterota</taxon>
        <taxon>Epsilonproteobacteria</taxon>
        <taxon>Campylobacterales</taxon>
        <taxon>Campylobacteraceae</taxon>
        <taxon>Campylobacter</taxon>
    </lineage>
</organism>
<dbReference type="HOGENOM" id="CLU_010140_1_1_7"/>
<dbReference type="PROSITE" id="PS50005">
    <property type="entry name" value="TPR"/>
    <property type="match status" value="1"/>
</dbReference>
<dbReference type="KEGG" id="csm:CSUB8521_0723"/>
<evidence type="ECO:0008006" key="4">
    <source>
        <dbReference type="Google" id="ProtNLM"/>
    </source>
</evidence>
<accession>A0A0A8HCF7</accession>
<dbReference type="RefSeq" id="WP_039663474.1">
    <property type="nucleotide sequence ID" value="NZ_CP007772.1"/>
</dbReference>
<evidence type="ECO:0000256" key="1">
    <source>
        <dbReference type="PROSITE-ProRule" id="PRU00339"/>
    </source>
</evidence>
<dbReference type="SUPFAM" id="SSF53756">
    <property type="entry name" value="UDP-Glycosyltransferase/glycogen phosphorylase"/>
    <property type="match status" value="1"/>
</dbReference>
<gene>
    <name evidence="2" type="ORF">CSUB8521_0723</name>
</gene>
<protein>
    <recommendedName>
        <fullName evidence="4">Tetratricopeptide repeat protein</fullName>
    </recommendedName>
</protein>